<feature type="compositionally biased region" description="Basic and acidic residues" evidence="1">
    <location>
        <begin position="90"/>
        <end position="105"/>
    </location>
</feature>
<name>A0A7J8FIJ7_ROUAE</name>
<organism evidence="2 3">
    <name type="scientific">Rousettus aegyptiacus</name>
    <name type="common">Egyptian fruit bat</name>
    <name type="synonym">Pteropus aegyptiacus</name>
    <dbReference type="NCBI Taxonomy" id="9407"/>
    <lineage>
        <taxon>Eukaryota</taxon>
        <taxon>Metazoa</taxon>
        <taxon>Chordata</taxon>
        <taxon>Craniata</taxon>
        <taxon>Vertebrata</taxon>
        <taxon>Euteleostomi</taxon>
        <taxon>Mammalia</taxon>
        <taxon>Eutheria</taxon>
        <taxon>Laurasiatheria</taxon>
        <taxon>Chiroptera</taxon>
        <taxon>Yinpterochiroptera</taxon>
        <taxon>Pteropodoidea</taxon>
        <taxon>Pteropodidae</taxon>
        <taxon>Rousettinae</taxon>
        <taxon>Rousettus</taxon>
    </lineage>
</organism>
<feature type="region of interest" description="Disordered" evidence="1">
    <location>
        <begin position="88"/>
        <end position="125"/>
    </location>
</feature>
<evidence type="ECO:0000256" key="1">
    <source>
        <dbReference type="SAM" id="MobiDB-lite"/>
    </source>
</evidence>
<proteinExistence type="predicted"/>
<gene>
    <name evidence="2" type="ORF">HJG63_011843</name>
</gene>
<dbReference type="EMBL" id="JACASE010000007">
    <property type="protein sequence ID" value="KAF6447381.1"/>
    <property type="molecule type" value="Genomic_DNA"/>
</dbReference>
<protein>
    <submittedName>
        <fullName evidence="2">Uncharacterized protein</fullName>
    </submittedName>
</protein>
<dbReference type="AlphaFoldDB" id="A0A7J8FIJ7"/>
<reference evidence="2 3" key="1">
    <citation type="journal article" date="2020" name="Nature">
        <title>Six reference-quality genomes reveal evolution of bat adaptations.</title>
        <authorList>
            <person name="Jebb D."/>
            <person name="Huang Z."/>
            <person name="Pippel M."/>
            <person name="Hughes G.M."/>
            <person name="Lavrichenko K."/>
            <person name="Devanna P."/>
            <person name="Winkler S."/>
            <person name="Jermiin L.S."/>
            <person name="Skirmuntt E.C."/>
            <person name="Katzourakis A."/>
            <person name="Burkitt-Gray L."/>
            <person name="Ray D.A."/>
            <person name="Sullivan K.A.M."/>
            <person name="Roscito J.G."/>
            <person name="Kirilenko B.M."/>
            <person name="Davalos L.M."/>
            <person name="Corthals A.P."/>
            <person name="Power M.L."/>
            <person name="Jones G."/>
            <person name="Ransome R.D."/>
            <person name="Dechmann D.K.N."/>
            <person name="Locatelli A.G."/>
            <person name="Puechmaille S.J."/>
            <person name="Fedrigo O."/>
            <person name="Jarvis E.D."/>
            <person name="Hiller M."/>
            <person name="Vernes S.C."/>
            <person name="Myers E.W."/>
            <person name="Teeling E.C."/>
        </authorList>
    </citation>
    <scope>NUCLEOTIDE SEQUENCE [LARGE SCALE GENOMIC DNA]</scope>
    <source>
        <strain evidence="2">MRouAeg1</strain>
        <tissue evidence="2">Muscle</tissue>
    </source>
</reference>
<evidence type="ECO:0000313" key="3">
    <source>
        <dbReference type="Proteomes" id="UP000593571"/>
    </source>
</evidence>
<keyword evidence="3" id="KW-1185">Reference proteome</keyword>
<comment type="caution">
    <text evidence="2">The sequence shown here is derived from an EMBL/GenBank/DDBJ whole genome shotgun (WGS) entry which is preliminary data.</text>
</comment>
<evidence type="ECO:0000313" key="2">
    <source>
        <dbReference type="EMBL" id="KAF6447381.1"/>
    </source>
</evidence>
<accession>A0A7J8FIJ7</accession>
<sequence length="125" mass="13551">MGRVASFALLPQGVVFSGHRCGCPRGSMAGDPSPWLPPGFSFENLISSPSKEGKWNISFSGVCLFVCFAIFSCKSYAFKLHLGSVLKPRPRTESHSHERLGEKGVKRLTTGSERAALPQRSPPMA</sequence>
<dbReference type="Proteomes" id="UP000593571">
    <property type="component" value="Unassembled WGS sequence"/>
</dbReference>